<evidence type="ECO:0000256" key="1">
    <source>
        <dbReference type="SAM" id="Phobius"/>
    </source>
</evidence>
<dbReference type="Proteomes" id="UP000429523">
    <property type="component" value="Unassembled WGS sequence"/>
</dbReference>
<reference evidence="2 4" key="1">
    <citation type="submission" date="2018-08" db="EMBL/GenBank/DDBJ databases">
        <title>Genomic investigation of the strawberry pathogen Phytophthora fragariae indicates pathogenicity is determined by transcriptional variation in three key races.</title>
        <authorList>
            <person name="Adams T.M."/>
            <person name="Armitage A.D."/>
            <person name="Sobczyk M.K."/>
            <person name="Bates H.J."/>
            <person name="Dunwell J.M."/>
            <person name="Nellist C.F."/>
            <person name="Harrison R.J."/>
        </authorList>
    </citation>
    <scope>NUCLEOTIDE SEQUENCE [LARGE SCALE GENOMIC DNA]</scope>
    <source>
        <strain evidence="2 4">NOV-9</strain>
        <strain evidence="3 5">ONT-3</strain>
    </source>
</reference>
<dbReference type="EMBL" id="QXGF01000193">
    <property type="protein sequence ID" value="KAE8944657.1"/>
    <property type="molecule type" value="Genomic_DNA"/>
</dbReference>
<protein>
    <submittedName>
        <fullName evidence="2">Uncharacterized protein</fullName>
    </submittedName>
</protein>
<keyword evidence="1" id="KW-0472">Membrane</keyword>
<organism evidence="2 4">
    <name type="scientific">Phytophthora fragariae</name>
    <dbReference type="NCBI Taxonomy" id="53985"/>
    <lineage>
        <taxon>Eukaryota</taxon>
        <taxon>Sar</taxon>
        <taxon>Stramenopiles</taxon>
        <taxon>Oomycota</taxon>
        <taxon>Peronosporomycetes</taxon>
        <taxon>Peronosporales</taxon>
        <taxon>Peronosporaceae</taxon>
        <taxon>Phytophthora</taxon>
    </lineage>
</organism>
<evidence type="ECO:0000313" key="2">
    <source>
        <dbReference type="EMBL" id="KAE8944657.1"/>
    </source>
</evidence>
<keyword evidence="1" id="KW-1133">Transmembrane helix</keyword>
<evidence type="ECO:0000313" key="5">
    <source>
        <dbReference type="Proteomes" id="UP000488956"/>
    </source>
</evidence>
<accession>A0A6A3FJX7</accession>
<sequence>MDFLNLEVKPAPIAIQRIPSSSTHPSDLRRELLPHMNAPKKNERKIHFAIAGDRVSLSHEIASGDKTGSDLVVAAMKKCDWTQPRRVKLFLAFRNGRWMDTGDDDFTEVKRGQVPESLTEISDLLFPLGSLFISNNRNDVHFIVSYTPEGADAQAPHEADNANDKGISARAGLVLTRFTSCGWRICRSTWSGLIGHQLRIALLILVMAFIVAVCQIYVATQENPSKTAGRIAAIGKSLRVLLEAWFRALQAT</sequence>
<dbReference type="Proteomes" id="UP000488956">
    <property type="component" value="Unassembled WGS sequence"/>
</dbReference>
<gene>
    <name evidence="2" type="ORF">PF009_g5654</name>
    <name evidence="3" type="ORF">PF010_g6592</name>
</gene>
<comment type="caution">
    <text evidence="2">The sequence shown here is derived from an EMBL/GenBank/DDBJ whole genome shotgun (WGS) entry which is preliminary data.</text>
</comment>
<name>A0A6A3FJX7_9STRA</name>
<dbReference type="AlphaFoldDB" id="A0A6A3FJX7"/>
<feature type="transmembrane region" description="Helical" evidence="1">
    <location>
        <begin position="200"/>
        <end position="218"/>
    </location>
</feature>
<proteinExistence type="predicted"/>
<dbReference type="EMBL" id="QXFX01000267">
    <property type="protein sequence ID" value="KAE9122873.1"/>
    <property type="molecule type" value="Genomic_DNA"/>
</dbReference>
<evidence type="ECO:0000313" key="4">
    <source>
        <dbReference type="Proteomes" id="UP000429523"/>
    </source>
</evidence>
<evidence type="ECO:0000313" key="3">
    <source>
        <dbReference type="EMBL" id="KAE9122873.1"/>
    </source>
</evidence>
<keyword evidence="1" id="KW-0812">Transmembrane</keyword>